<protein>
    <submittedName>
        <fullName evidence="1">Uncharacterized protein</fullName>
    </submittedName>
</protein>
<dbReference type="Proteomes" id="UP000271087">
    <property type="component" value="Unassembled WGS sequence"/>
</dbReference>
<dbReference type="AlphaFoldDB" id="A0A3P7KF87"/>
<name>A0A3P7KF87_ONCOC</name>
<evidence type="ECO:0000313" key="2">
    <source>
        <dbReference type="Proteomes" id="UP000271087"/>
    </source>
</evidence>
<dbReference type="EMBL" id="UYRW01008285">
    <property type="protein sequence ID" value="VDM96512.1"/>
    <property type="molecule type" value="Genomic_DNA"/>
</dbReference>
<feature type="non-terminal residue" evidence="1">
    <location>
        <position position="1"/>
    </location>
</feature>
<proteinExistence type="predicted"/>
<organism evidence="1 2">
    <name type="scientific">Onchocerca ochengi</name>
    <name type="common">Filarial nematode worm</name>
    <dbReference type="NCBI Taxonomy" id="42157"/>
    <lineage>
        <taxon>Eukaryota</taxon>
        <taxon>Metazoa</taxon>
        <taxon>Ecdysozoa</taxon>
        <taxon>Nematoda</taxon>
        <taxon>Chromadorea</taxon>
        <taxon>Rhabditida</taxon>
        <taxon>Spirurina</taxon>
        <taxon>Spiruromorpha</taxon>
        <taxon>Filarioidea</taxon>
        <taxon>Onchocercidae</taxon>
        <taxon>Onchocerca</taxon>
    </lineage>
</organism>
<gene>
    <name evidence="1" type="ORF">NOO_LOCUS11580</name>
</gene>
<sequence>VSNGYMSEGGITVYARKMQARFKEGLEAVRDSMRQRNHDFNDSL</sequence>
<accession>A0A3P7KF87</accession>
<dbReference type="OrthoDB" id="2161974at2759"/>
<evidence type="ECO:0000313" key="1">
    <source>
        <dbReference type="EMBL" id="VDM96512.1"/>
    </source>
</evidence>
<reference evidence="1 2" key="1">
    <citation type="submission" date="2018-08" db="EMBL/GenBank/DDBJ databases">
        <authorList>
            <person name="Laetsch R D."/>
            <person name="Stevens L."/>
            <person name="Kumar S."/>
            <person name="Blaxter L. M."/>
        </authorList>
    </citation>
    <scope>NUCLEOTIDE SEQUENCE [LARGE SCALE GENOMIC DNA]</scope>
</reference>
<keyword evidence="2" id="KW-1185">Reference proteome</keyword>